<dbReference type="Gene3D" id="2.30.30.700">
    <property type="entry name" value="SLA1 homology domain 1"/>
    <property type="match status" value="1"/>
</dbReference>
<dbReference type="PROSITE" id="PS50181">
    <property type="entry name" value="FBOX"/>
    <property type="match status" value="1"/>
</dbReference>
<dbReference type="Gene3D" id="3.80.10.10">
    <property type="entry name" value="Ribonuclease Inhibitor"/>
    <property type="match status" value="1"/>
</dbReference>
<dbReference type="Pfam" id="PF03983">
    <property type="entry name" value="SHD1"/>
    <property type="match status" value="1"/>
</dbReference>
<dbReference type="RefSeq" id="XP_018297691.1">
    <property type="nucleotide sequence ID" value="XM_018438112.1"/>
</dbReference>
<dbReference type="GO" id="GO:0008092">
    <property type="term" value="F:cytoskeletal protein binding"/>
    <property type="evidence" value="ECO:0007669"/>
    <property type="project" value="InterPro"/>
</dbReference>
<dbReference type="InterPro" id="IPR032675">
    <property type="entry name" value="LRR_dom_sf"/>
</dbReference>
<dbReference type="GO" id="GO:0030674">
    <property type="term" value="F:protein-macromolecule adaptor activity"/>
    <property type="evidence" value="ECO:0007669"/>
    <property type="project" value="InterPro"/>
</dbReference>
<feature type="compositionally biased region" description="Basic and acidic residues" evidence="1">
    <location>
        <begin position="99"/>
        <end position="109"/>
    </location>
</feature>
<dbReference type="OrthoDB" id="2285780at2759"/>
<dbReference type="GO" id="GO:0043130">
    <property type="term" value="F:ubiquitin binding"/>
    <property type="evidence" value="ECO:0007669"/>
    <property type="project" value="InterPro"/>
</dbReference>
<keyword evidence="4" id="KW-1185">Reference proteome</keyword>
<dbReference type="Proteomes" id="UP000077315">
    <property type="component" value="Unassembled WGS sequence"/>
</dbReference>
<feature type="domain" description="F-box" evidence="2">
    <location>
        <begin position="171"/>
        <end position="217"/>
    </location>
</feature>
<evidence type="ECO:0000259" key="2">
    <source>
        <dbReference type="PROSITE" id="PS50181"/>
    </source>
</evidence>
<dbReference type="VEuPathDB" id="FungiDB:PHYBLDRAFT_179186"/>
<name>A0A167QGA7_PHYB8</name>
<reference evidence="4" key="1">
    <citation type="submission" date="2015-06" db="EMBL/GenBank/DDBJ databases">
        <title>Expansion of signal transduction pathways in fungi by whole-genome duplication.</title>
        <authorList>
            <consortium name="DOE Joint Genome Institute"/>
            <person name="Corrochano L.M."/>
            <person name="Kuo A."/>
            <person name="Marcet-Houben M."/>
            <person name="Polaino S."/>
            <person name="Salamov A."/>
            <person name="Villalobos J.M."/>
            <person name="Alvarez M.I."/>
            <person name="Avalos J."/>
            <person name="Benito E.P."/>
            <person name="Benoit I."/>
            <person name="Burger G."/>
            <person name="Camino L.P."/>
            <person name="Canovas D."/>
            <person name="Cerda-Olmedo E."/>
            <person name="Cheng J.-F."/>
            <person name="Dominguez A."/>
            <person name="Elias M."/>
            <person name="Eslava A.P."/>
            <person name="Glaser F."/>
            <person name="Grimwood J."/>
            <person name="Gutierrez G."/>
            <person name="Heitman J."/>
            <person name="Henrissat B."/>
            <person name="Iturriaga E.A."/>
            <person name="Lang B.F."/>
            <person name="Lavin J.L."/>
            <person name="Lee S."/>
            <person name="Li W."/>
            <person name="Lindquist E."/>
            <person name="Lopez-Garcia S."/>
            <person name="Luque E.M."/>
            <person name="Marcos A.T."/>
            <person name="Martin J."/>
            <person name="McCluskey K."/>
            <person name="Medina H.R."/>
            <person name="Miralles-Duran A."/>
            <person name="Miyazaki A."/>
            <person name="Munoz-Torres E."/>
            <person name="Oguiza J.A."/>
            <person name="Ohm R."/>
            <person name="Olmedo M."/>
            <person name="Orejas M."/>
            <person name="Ortiz-Castellanos L."/>
            <person name="Pisabarro A.G."/>
            <person name="Rodriguez-Romero J."/>
            <person name="Ruiz-Herrera J."/>
            <person name="Ruiz-Vazquez R."/>
            <person name="Sanz C."/>
            <person name="Schackwitz W."/>
            <person name="Schmutz J."/>
            <person name="Shahriari M."/>
            <person name="Shelest E."/>
            <person name="Silva-Franco F."/>
            <person name="Soanes D."/>
            <person name="Syed K."/>
            <person name="Tagua V.G."/>
            <person name="Talbot N.J."/>
            <person name="Thon M."/>
            <person name="De vries R.P."/>
            <person name="Wiebenga A."/>
            <person name="Yadav J.S."/>
            <person name="Braun E.L."/>
            <person name="Baker S."/>
            <person name="Garre V."/>
            <person name="Horwitz B."/>
            <person name="Torres-Martinez S."/>
            <person name="Idnurm A."/>
            <person name="Herrera-Estrella A."/>
            <person name="Gabaldon T."/>
            <person name="Grigoriev I.V."/>
        </authorList>
    </citation>
    <scope>NUCLEOTIDE SEQUENCE [LARGE SCALE GENOMIC DNA]</scope>
    <source>
        <strain evidence="4">NRRL 1555(-)</strain>
    </source>
</reference>
<dbReference type="EMBL" id="KV440972">
    <property type="protein sequence ID" value="OAD79651.1"/>
    <property type="molecule type" value="Genomic_DNA"/>
</dbReference>
<dbReference type="InterPro" id="IPR036047">
    <property type="entry name" value="F-box-like_dom_sf"/>
</dbReference>
<sequence length="520" mass="58393">MIDYNHEVRLWEGNDGKFQVMASYAGLFKNTKVKLQKVNGSMIAIPLDFLCHDDISYISATLALPSAQNPHLPIFKPDEFYSSQSSDQLSSSSSSSKVPENKSQDSSSRFHEKAVSVAVTTKCLDNNSLNAEYYMSQHVQEKYSSRPYIRTKPLISSLIGRKSLPVVYSRPFSLSNLPDRVLVMIGFSLDVRSRIRLASTCQKLFKVLFYPEVWSSLWFLYEDLYTVNDSRIIAIAETLVKHKVQNLIESVNLDGSVITALTVINLLKYFPCLEYLSIRTCWQVFSLDLATRLDQLANDSLYGISLSHLRLGKVLLRGPVKDIRNAIVLQDILSILTATSVNSVIWEQLSVPLIVLHVEEFRSQNVMSARLNAIAACRQVLAKLQTFRCARCENPLSLCNTRRECIEAQKSCSKCDGVYHTQCRMNNDIYVSNKCSKCGVVCCPRCELVGCSGGCLGQWCHTCANKEDIKHCKCFIVQKSVGNSVLKRNVCRRCRRSCKNCGGGSFCVRCLGLHVAKCKS</sequence>
<feature type="compositionally biased region" description="Low complexity" evidence="1">
    <location>
        <begin position="83"/>
        <end position="96"/>
    </location>
</feature>
<evidence type="ECO:0000313" key="4">
    <source>
        <dbReference type="Proteomes" id="UP000077315"/>
    </source>
</evidence>
<gene>
    <name evidence="3" type="ORF">PHYBLDRAFT_179186</name>
</gene>
<dbReference type="SUPFAM" id="SSF81383">
    <property type="entry name" value="F-box domain"/>
    <property type="match status" value="1"/>
</dbReference>
<evidence type="ECO:0000313" key="3">
    <source>
        <dbReference type="EMBL" id="OAD79651.1"/>
    </source>
</evidence>
<proteinExistence type="predicted"/>
<dbReference type="InParanoid" id="A0A167QGA7"/>
<accession>A0A167QGA7</accession>
<dbReference type="InterPro" id="IPR007131">
    <property type="entry name" value="SHD1"/>
</dbReference>
<organism evidence="3 4">
    <name type="scientific">Phycomyces blakesleeanus (strain ATCC 8743b / DSM 1359 / FGSC 10004 / NBRC 33097 / NRRL 1555)</name>
    <dbReference type="NCBI Taxonomy" id="763407"/>
    <lineage>
        <taxon>Eukaryota</taxon>
        <taxon>Fungi</taxon>
        <taxon>Fungi incertae sedis</taxon>
        <taxon>Mucoromycota</taxon>
        <taxon>Mucoromycotina</taxon>
        <taxon>Mucoromycetes</taxon>
        <taxon>Mucorales</taxon>
        <taxon>Phycomycetaceae</taxon>
        <taxon>Phycomyces</taxon>
    </lineage>
</organism>
<dbReference type="GeneID" id="28999018"/>
<dbReference type="InterPro" id="IPR001810">
    <property type="entry name" value="F-box_dom"/>
</dbReference>
<dbReference type="GO" id="GO:0042802">
    <property type="term" value="F:identical protein binding"/>
    <property type="evidence" value="ECO:0007669"/>
    <property type="project" value="InterPro"/>
</dbReference>
<evidence type="ECO:0000256" key="1">
    <source>
        <dbReference type="SAM" id="MobiDB-lite"/>
    </source>
</evidence>
<protein>
    <recommendedName>
        <fullName evidence="2">F-box domain-containing protein</fullName>
    </recommendedName>
</protein>
<feature type="region of interest" description="Disordered" evidence="1">
    <location>
        <begin position="83"/>
        <end position="109"/>
    </location>
</feature>
<dbReference type="AlphaFoldDB" id="A0A167QGA7"/>